<dbReference type="AlphaFoldDB" id="A0A067LQP0"/>
<dbReference type="PROSITE" id="PS50097">
    <property type="entry name" value="BTB"/>
    <property type="match status" value="1"/>
</dbReference>
<dbReference type="Gene3D" id="3.30.710.10">
    <property type="entry name" value="Potassium Channel Kv1.1, Chain A"/>
    <property type="match status" value="1"/>
</dbReference>
<dbReference type="OrthoDB" id="2985972at2759"/>
<dbReference type="HOGENOM" id="CLU_040061_0_0_1"/>
<name>A0A067LQP0_BOTB1</name>
<dbReference type="InterPro" id="IPR011333">
    <property type="entry name" value="SKP1/BTB/POZ_sf"/>
</dbReference>
<proteinExistence type="predicted"/>
<dbReference type="Pfam" id="PF00651">
    <property type="entry name" value="BTB"/>
    <property type="match status" value="1"/>
</dbReference>
<dbReference type="InterPro" id="IPR000210">
    <property type="entry name" value="BTB/POZ_dom"/>
</dbReference>
<gene>
    <name evidence="2" type="ORF">BOTBODRAFT_182471</name>
</gene>
<evidence type="ECO:0000259" key="1">
    <source>
        <dbReference type="PROSITE" id="PS50097"/>
    </source>
</evidence>
<dbReference type="InParanoid" id="A0A067LQP0"/>
<feature type="domain" description="BTB" evidence="1">
    <location>
        <begin position="28"/>
        <end position="94"/>
    </location>
</feature>
<keyword evidence="3" id="KW-1185">Reference proteome</keyword>
<dbReference type="EMBL" id="KL198268">
    <property type="protein sequence ID" value="KDQ05538.1"/>
    <property type="molecule type" value="Genomic_DNA"/>
</dbReference>
<protein>
    <recommendedName>
        <fullName evidence="1">BTB domain-containing protein</fullName>
    </recommendedName>
</protein>
<evidence type="ECO:0000313" key="3">
    <source>
        <dbReference type="Proteomes" id="UP000027195"/>
    </source>
</evidence>
<accession>A0A067LQP0</accession>
<dbReference type="Proteomes" id="UP000027195">
    <property type="component" value="Unassembled WGS sequence"/>
</dbReference>
<reference evidence="3" key="1">
    <citation type="journal article" date="2014" name="Proc. Natl. Acad. Sci. U.S.A.">
        <title>Extensive sampling of basidiomycete genomes demonstrates inadequacy of the white-rot/brown-rot paradigm for wood decay fungi.</title>
        <authorList>
            <person name="Riley R."/>
            <person name="Salamov A.A."/>
            <person name="Brown D.W."/>
            <person name="Nagy L.G."/>
            <person name="Floudas D."/>
            <person name="Held B.W."/>
            <person name="Levasseur A."/>
            <person name="Lombard V."/>
            <person name="Morin E."/>
            <person name="Otillar R."/>
            <person name="Lindquist E.A."/>
            <person name="Sun H."/>
            <person name="LaButti K.M."/>
            <person name="Schmutz J."/>
            <person name="Jabbour D."/>
            <person name="Luo H."/>
            <person name="Baker S.E."/>
            <person name="Pisabarro A.G."/>
            <person name="Walton J.D."/>
            <person name="Blanchette R.A."/>
            <person name="Henrissat B."/>
            <person name="Martin F."/>
            <person name="Cullen D."/>
            <person name="Hibbett D.S."/>
            <person name="Grigoriev I.V."/>
        </authorList>
    </citation>
    <scope>NUCLEOTIDE SEQUENCE [LARGE SCALE GENOMIC DNA]</scope>
    <source>
        <strain evidence="3">FD-172 SS1</strain>
    </source>
</reference>
<organism evidence="2 3">
    <name type="scientific">Botryobasidium botryosum (strain FD-172 SS1)</name>
    <dbReference type="NCBI Taxonomy" id="930990"/>
    <lineage>
        <taxon>Eukaryota</taxon>
        <taxon>Fungi</taxon>
        <taxon>Dikarya</taxon>
        <taxon>Basidiomycota</taxon>
        <taxon>Agaricomycotina</taxon>
        <taxon>Agaricomycetes</taxon>
        <taxon>Cantharellales</taxon>
        <taxon>Botryobasidiaceae</taxon>
        <taxon>Botryobasidium</taxon>
    </lineage>
</organism>
<dbReference type="SUPFAM" id="SSF54695">
    <property type="entry name" value="POZ domain"/>
    <property type="match status" value="1"/>
</dbReference>
<dbReference type="CDD" id="cd18186">
    <property type="entry name" value="BTB_POZ_ZBTB_KLHL-like"/>
    <property type="match status" value="1"/>
</dbReference>
<sequence>MATKLEPAANIVAKPAVTRHPLYYFNDGSITFRVENTLFRVQRSKLILLSEFFKDLLTAEKMGDDGEGQSDDCPIEIPDTSAVDFANLVWWLYTPASTGPSSEVTTEIAYSILVLSHKFQFPLGLQYAIGVLQTHELALRPAERLHVARRQIVPHWLRPAVLELVQGQMANLTSADAQLLGVETVRLISLAHADIEQVRKGVTSFSPLQGHSLYCHNEDECGEGFVVGWARVGVLVHRPGVPVPLAEILTQIEHRGVAGLDQMHSLCYQSVLDTARPRFQKEADREAAWVDRIASMSEA</sequence>
<dbReference type="STRING" id="930990.A0A067LQP0"/>
<evidence type="ECO:0000313" key="2">
    <source>
        <dbReference type="EMBL" id="KDQ05538.1"/>
    </source>
</evidence>